<dbReference type="Gene3D" id="3.30.420.10">
    <property type="entry name" value="Ribonuclease H-like superfamily/Ribonuclease H"/>
    <property type="match status" value="1"/>
</dbReference>
<feature type="domain" description="Tc1-like transposase DDE" evidence="1">
    <location>
        <begin position="6"/>
        <end position="101"/>
    </location>
</feature>
<dbReference type="InterPro" id="IPR038717">
    <property type="entry name" value="Tc1-like_DDE_dom"/>
</dbReference>
<keyword evidence="3" id="KW-1185">Reference proteome</keyword>
<organism evidence="2 3">
    <name type="scientific">Tritrichomonas musculus</name>
    <dbReference type="NCBI Taxonomy" id="1915356"/>
    <lineage>
        <taxon>Eukaryota</taxon>
        <taxon>Metamonada</taxon>
        <taxon>Parabasalia</taxon>
        <taxon>Tritrichomonadida</taxon>
        <taxon>Tritrichomonadidae</taxon>
        <taxon>Tritrichomonas</taxon>
    </lineage>
</organism>
<dbReference type="InterPro" id="IPR036397">
    <property type="entry name" value="RNaseH_sf"/>
</dbReference>
<dbReference type="Proteomes" id="UP001470230">
    <property type="component" value="Unassembled WGS sequence"/>
</dbReference>
<evidence type="ECO:0000259" key="1">
    <source>
        <dbReference type="Pfam" id="PF13358"/>
    </source>
</evidence>
<protein>
    <recommendedName>
        <fullName evidence="1">Tc1-like transposase DDE domain-containing protein</fullName>
    </recommendedName>
</protein>
<comment type="caution">
    <text evidence="2">The sequence shown here is derived from an EMBL/GenBank/DDBJ whole genome shotgun (WGS) entry which is preliminary data.</text>
</comment>
<evidence type="ECO:0000313" key="3">
    <source>
        <dbReference type="Proteomes" id="UP001470230"/>
    </source>
</evidence>
<dbReference type="EMBL" id="JAPFFF010000018">
    <property type="protein sequence ID" value="KAK8861049.1"/>
    <property type="molecule type" value="Genomic_DNA"/>
</dbReference>
<gene>
    <name evidence="2" type="ORF">M9Y10_012741</name>
</gene>
<accession>A0ABR2IE90</accession>
<evidence type="ECO:0000313" key="2">
    <source>
        <dbReference type="EMBL" id="KAK8861049.1"/>
    </source>
</evidence>
<sequence length="102" mass="11903">MLSNLYLLCCIAHNAVFLYHLTETHINTQILNAFFHNLVSNIKEIEYGQFLLIDNASFHSIEDFIIDNMKQKFGITRTPPLGCLFNPIEEFFSCFDDILRKN</sequence>
<reference evidence="2 3" key="1">
    <citation type="submission" date="2024-04" db="EMBL/GenBank/DDBJ databases">
        <title>Tritrichomonas musculus Genome.</title>
        <authorList>
            <person name="Alves-Ferreira E."/>
            <person name="Grigg M."/>
            <person name="Lorenzi H."/>
            <person name="Galac M."/>
        </authorList>
    </citation>
    <scope>NUCLEOTIDE SEQUENCE [LARGE SCALE GENOMIC DNA]</scope>
    <source>
        <strain evidence="2 3">EAF2021</strain>
    </source>
</reference>
<dbReference type="Pfam" id="PF13358">
    <property type="entry name" value="DDE_3"/>
    <property type="match status" value="1"/>
</dbReference>
<name>A0ABR2IE90_9EUKA</name>
<proteinExistence type="predicted"/>